<dbReference type="Pfam" id="PF01488">
    <property type="entry name" value="Shikimate_DH"/>
    <property type="match status" value="1"/>
</dbReference>
<dbReference type="Proteomes" id="UP000199309">
    <property type="component" value="Unassembled WGS sequence"/>
</dbReference>
<evidence type="ECO:0000313" key="18">
    <source>
        <dbReference type="EMBL" id="SDN21065.1"/>
    </source>
</evidence>
<dbReference type="AlphaFoldDB" id="A0A1G9ZIW7"/>
<feature type="site" description="Important for activity" evidence="9 13">
    <location>
        <position position="98"/>
    </location>
</feature>
<dbReference type="InterPro" id="IPR036291">
    <property type="entry name" value="NAD(P)-bd_dom_sf"/>
</dbReference>
<evidence type="ECO:0000259" key="15">
    <source>
        <dbReference type="Pfam" id="PF00745"/>
    </source>
</evidence>
<dbReference type="GO" id="GO:0050661">
    <property type="term" value="F:NADP binding"/>
    <property type="evidence" value="ECO:0007669"/>
    <property type="project" value="InterPro"/>
</dbReference>
<evidence type="ECO:0000256" key="5">
    <source>
        <dbReference type="ARBA" id="ARBA00023002"/>
    </source>
</evidence>
<organism evidence="18 19">
    <name type="scientific">Megasphaera paucivorans</name>
    <dbReference type="NCBI Taxonomy" id="349095"/>
    <lineage>
        <taxon>Bacteria</taxon>
        <taxon>Bacillati</taxon>
        <taxon>Bacillota</taxon>
        <taxon>Negativicutes</taxon>
        <taxon>Veillonellales</taxon>
        <taxon>Veillonellaceae</taxon>
        <taxon>Megasphaera</taxon>
    </lineage>
</organism>
<proteinExistence type="inferred from homology"/>
<dbReference type="InterPro" id="IPR036343">
    <property type="entry name" value="GluRdtase_N_sf"/>
</dbReference>
<dbReference type="EMBL" id="FNHQ01000030">
    <property type="protein sequence ID" value="SDN21065.1"/>
    <property type="molecule type" value="Genomic_DNA"/>
</dbReference>
<feature type="active site" description="Nucleophile" evidence="9 10">
    <location>
        <position position="50"/>
    </location>
</feature>
<dbReference type="Gene3D" id="3.40.50.720">
    <property type="entry name" value="NAD(P)-binding Rossmann-like Domain"/>
    <property type="match status" value="1"/>
</dbReference>
<protein>
    <recommendedName>
        <fullName evidence="8 9">Glutamyl-tRNA reductase</fullName>
        <shortName evidence="9">GluTR</shortName>
        <ecNumber evidence="3 9">1.2.1.70</ecNumber>
    </recommendedName>
</protein>
<dbReference type="FunFam" id="3.40.50.720:FF:000031">
    <property type="entry name" value="Glutamyl-tRNA reductase"/>
    <property type="match status" value="1"/>
</dbReference>
<keyword evidence="6 9" id="KW-0627">Porphyrin biosynthesis</keyword>
<dbReference type="CDD" id="cd05213">
    <property type="entry name" value="NAD_bind_Glutamyl_tRNA_reduct"/>
    <property type="match status" value="1"/>
</dbReference>
<feature type="binding site" evidence="9 12">
    <location>
        <begin position="188"/>
        <end position="193"/>
    </location>
    <ligand>
        <name>NADP(+)</name>
        <dbReference type="ChEBI" id="CHEBI:58349"/>
    </ligand>
</feature>
<evidence type="ECO:0000256" key="10">
    <source>
        <dbReference type="PIRSR" id="PIRSR000445-1"/>
    </source>
</evidence>
<keyword evidence="4 9" id="KW-0521">NADP</keyword>
<feature type="domain" description="Quinate/shikimate 5-dehydrogenase/glutamyl-tRNA reductase" evidence="16">
    <location>
        <begin position="170"/>
        <end position="304"/>
    </location>
</feature>
<feature type="binding site" evidence="9 11">
    <location>
        <position position="108"/>
    </location>
    <ligand>
        <name>substrate</name>
    </ligand>
</feature>
<evidence type="ECO:0000256" key="11">
    <source>
        <dbReference type="PIRSR" id="PIRSR000445-2"/>
    </source>
</evidence>
<keyword evidence="5 9" id="KW-0560">Oxidoreductase</keyword>
<dbReference type="EC" id="1.2.1.70" evidence="3 9"/>
<evidence type="ECO:0000256" key="6">
    <source>
        <dbReference type="ARBA" id="ARBA00023244"/>
    </source>
</evidence>
<evidence type="ECO:0000256" key="9">
    <source>
        <dbReference type="HAMAP-Rule" id="MF_00087"/>
    </source>
</evidence>
<dbReference type="PANTHER" id="PTHR43013:SF1">
    <property type="entry name" value="GLUTAMYL-TRNA REDUCTASE"/>
    <property type="match status" value="1"/>
</dbReference>
<evidence type="ECO:0000256" key="2">
    <source>
        <dbReference type="ARBA" id="ARBA00005916"/>
    </source>
</evidence>
<dbReference type="InterPro" id="IPR015896">
    <property type="entry name" value="4pyrrol_synth_GluRdtase_dimer"/>
</dbReference>
<dbReference type="PANTHER" id="PTHR43013">
    <property type="entry name" value="GLUTAMYL-TRNA REDUCTASE"/>
    <property type="match status" value="1"/>
</dbReference>
<comment type="domain">
    <text evidence="9">Possesses an unusual extended V-shaped dimeric structure with each monomer consisting of three distinct domains arranged along a curved 'spinal' alpha-helix. The N-terminal catalytic domain specifically recognizes the glutamate moiety of the substrate. The second domain is the NADPH-binding domain, and the third C-terminal domain is responsible for dimerization.</text>
</comment>
<reference evidence="18 19" key="1">
    <citation type="submission" date="2016-10" db="EMBL/GenBank/DDBJ databases">
        <authorList>
            <person name="de Groot N.N."/>
        </authorList>
    </citation>
    <scope>NUCLEOTIDE SEQUENCE [LARGE SCALE GENOMIC DNA]</scope>
    <source>
        <strain evidence="18 19">DSM 16981</strain>
    </source>
</reference>
<dbReference type="SUPFAM" id="SSF69742">
    <property type="entry name" value="Glutamyl tRNA-reductase catalytic, N-terminal domain"/>
    <property type="match status" value="1"/>
</dbReference>
<evidence type="ECO:0000259" key="17">
    <source>
        <dbReference type="Pfam" id="PF05201"/>
    </source>
</evidence>
<dbReference type="SUPFAM" id="SSF69075">
    <property type="entry name" value="Glutamyl tRNA-reductase dimerization domain"/>
    <property type="match status" value="1"/>
</dbReference>
<dbReference type="GO" id="GO:0008883">
    <property type="term" value="F:glutamyl-tRNA reductase activity"/>
    <property type="evidence" value="ECO:0007669"/>
    <property type="project" value="UniProtKB-UniRule"/>
</dbReference>
<feature type="binding site" evidence="9 11">
    <location>
        <begin position="49"/>
        <end position="52"/>
    </location>
    <ligand>
        <name>substrate</name>
    </ligand>
</feature>
<comment type="subunit">
    <text evidence="9">Homodimer.</text>
</comment>
<evidence type="ECO:0000256" key="1">
    <source>
        <dbReference type="ARBA" id="ARBA00005059"/>
    </source>
</evidence>
<dbReference type="Pfam" id="PF00745">
    <property type="entry name" value="GlutR_dimer"/>
    <property type="match status" value="1"/>
</dbReference>
<comment type="pathway">
    <text evidence="1 9 14">Porphyrin-containing compound metabolism; protoporphyrin-IX biosynthesis; 5-aminolevulinate from L-glutamyl-tRNA(Glu): step 1/2.</text>
</comment>
<feature type="domain" description="Tetrapyrrole biosynthesis glutamyl-tRNA reductase dimerisation" evidence="15">
    <location>
        <begin position="320"/>
        <end position="418"/>
    </location>
</feature>
<dbReference type="InterPro" id="IPR015895">
    <property type="entry name" value="4pyrrol_synth_GluRdtase_N"/>
</dbReference>
<dbReference type="InterPro" id="IPR006151">
    <property type="entry name" value="Shikm_DH/Glu-tRNA_Rdtase"/>
</dbReference>
<feature type="binding site" evidence="9 11">
    <location>
        <begin position="113"/>
        <end position="115"/>
    </location>
    <ligand>
        <name>substrate</name>
    </ligand>
</feature>
<dbReference type="HAMAP" id="MF_00087">
    <property type="entry name" value="Glu_tRNA_reductase"/>
    <property type="match status" value="1"/>
</dbReference>
<keyword evidence="19" id="KW-1185">Reference proteome</keyword>
<evidence type="ECO:0000256" key="8">
    <source>
        <dbReference type="ARBA" id="ARBA00068659"/>
    </source>
</evidence>
<dbReference type="InterPro" id="IPR000343">
    <property type="entry name" value="4pyrrol_synth_GluRdtase"/>
</dbReference>
<comment type="similarity">
    <text evidence="2 9 14">Belongs to the glutamyl-tRNA reductase family.</text>
</comment>
<evidence type="ECO:0000313" key="19">
    <source>
        <dbReference type="Proteomes" id="UP000199309"/>
    </source>
</evidence>
<dbReference type="InterPro" id="IPR036453">
    <property type="entry name" value="GluRdtase_dimer_dom_sf"/>
</dbReference>
<dbReference type="OrthoDB" id="110209at2"/>
<dbReference type="STRING" id="349095.SAMN05660299_02333"/>
<dbReference type="Pfam" id="PF05201">
    <property type="entry name" value="GlutR_N"/>
    <property type="match status" value="1"/>
</dbReference>
<comment type="miscellaneous">
    <text evidence="9">During catalysis, the active site Cys acts as a nucleophile attacking the alpha-carbonyl group of tRNA-bound glutamate with the formation of a thioester intermediate between enzyme and glutamate, and the concomitant release of tRNA(Glu). The thioester intermediate is finally reduced by direct hydride transfer from NADPH, to form the product GSA.</text>
</comment>
<dbReference type="PROSITE" id="PS00747">
    <property type="entry name" value="GLUTR"/>
    <property type="match status" value="1"/>
</dbReference>
<dbReference type="FunFam" id="3.30.460.30:FF:000001">
    <property type="entry name" value="Glutamyl-tRNA reductase"/>
    <property type="match status" value="1"/>
</dbReference>
<feature type="binding site" evidence="9 11">
    <location>
        <position position="119"/>
    </location>
    <ligand>
        <name>substrate</name>
    </ligand>
</feature>
<dbReference type="PIRSF" id="PIRSF000445">
    <property type="entry name" value="4pyrrol_synth_GluRdtase"/>
    <property type="match status" value="1"/>
</dbReference>
<accession>A0A1G9ZIW7</accession>
<dbReference type="RefSeq" id="WP_091652123.1">
    <property type="nucleotide sequence ID" value="NZ_FNHQ01000030.1"/>
</dbReference>
<evidence type="ECO:0000256" key="12">
    <source>
        <dbReference type="PIRSR" id="PIRSR000445-3"/>
    </source>
</evidence>
<evidence type="ECO:0000256" key="7">
    <source>
        <dbReference type="ARBA" id="ARBA00047464"/>
    </source>
</evidence>
<dbReference type="NCBIfam" id="TIGR01035">
    <property type="entry name" value="hemA"/>
    <property type="match status" value="1"/>
</dbReference>
<sequence>MQLVVLGLNHKTAPVEIRERFTVSPQDISNQLLQLDDYSGIDEVVVLSTCNRSEIYAVVNDEKKNNQVLHEFFSHLTHTKEYNLNYFYYYTGSDCIFHLLRVASSLDSLVLGEGQILSQVKQAYTLAHTCDATGAILNVLFHQAIATGKRVRTDTHIAYNAVSVSYAAVQLAEQVFGSVEHKNILLYGAGQMAELTARNFRGKKVNQIYVVNRHMDRARKLADKIEGIAVHFRNVESVADKIDIVITSTGAPHYVIYPQRVHQFLTIRNGRPLVFIDIAVPRDVDPKVGSMQNVTLYNIDMLESAVQNNEKLRRQEAAAAALIVREDADSLLERFRYLSVRPVMVRLAEKADRIRRHELKRSITKLPELEEHQYRILDHMSRMIVRKLLRDPMICAAQAAETPEEKHITGAMADLFKLDIAKENSFHELDYRNEEQ</sequence>
<dbReference type="SUPFAM" id="SSF51735">
    <property type="entry name" value="NAD(P)-binding Rossmann-fold domains"/>
    <property type="match status" value="1"/>
</dbReference>
<name>A0A1G9ZIW7_9FIRM</name>
<dbReference type="GO" id="GO:0019353">
    <property type="term" value="P:protoporphyrinogen IX biosynthetic process from glutamate"/>
    <property type="evidence" value="ECO:0007669"/>
    <property type="project" value="TreeGrafter"/>
</dbReference>
<comment type="function">
    <text evidence="9">Catalyzes the NADPH-dependent reduction of glutamyl-tRNA(Glu) to glutamate 1-semialdehyde (GSA).</text>
</comment>
<evidence type="ECO:0000259" key="16">
    <source>
        <dbReference type="Pfam" id="PF01488"/>
    </source>
</evidence>
<evidence type="ECO:0000256" key="4">
    <source>
        <dbReference type="ARBA" id="ARBA00022857"/>
    </source>
</evidence>
<dbReference type="InterPro" id="IPR018214">
    <property type="entry name" value="GluRdtase_CS"/>
</dbReference>
<gene>
    <name evidence="9" type="primary">hemA</name>
    <name evidence="18" type="ORF">SAMN05660299_02333</name>
</gene>
<evidence type="ECO:0000256" key="3">
    <source>
        <dbReference type="ARBA" id="ARBA00012970"/>
    </source>
</evidence>
<feature type="domain" description="Glutamyl-tRNA reductase N-terminal" evidence="17">
    <location>
        <begin position="6"/>
        <end position="155"/>
    </location>
</feature>
<dbReference type="UniPathway" id="UPA00251">
    <property type="reaction ID" value="UER00316"/>
</dbReference>
<evidence type="ECO:0000256" key="13">
    <source>
        <dbReference type="PIRSR" id="PIRSR000445-4"/>
    </source>
</evidence>
<dbReference type="Gene3D" id="3.30.460.30">
    <property type="entry name" value="Glutamyl-tRNA reductase, N-terminal domain"/>
    <property type="match status" value="1"/>
</dbReference>
<comment type="catalytic activity">
    <reaction evidence="7 9 14">
        <text>(S)-4-amino-5-oxopentanoate + tRNA(Glu) + NADP(+) = L-glutamyl-tRNA(Glu) + NADPH + H(+)</text>
        <dbReference type="Rhea" id="RHEA:12344"/>
        <dbReference type="Rhea" id="RHEA-COMP:9663"/>
        <dbReference type="Rhea" id="RHEA-COMP:9680"/>
        <dbReference type="ChEBI" id="CHEBI:15378"/>
        <dbReference type="ChEBI" id="CHEBI:57501"/>
        <dbReference type="ChEBI" id="CHEBI:57783"/>
        <dbReference type="ChEBI" id="CHEBI:58349"/>
        <dbReference type="ChEBI" id="CHEBI:78442"/>
        <dbReference type="ChEBI" id="CHEBI:78520"/>
        <dbReference type="EC" id="1.2.1.70"/>
    </reaction>
</comment>
<evidence type="ECO:0000256" key="14">
    <source>
        <dbReference type="RuleBase" id="RU000584"/>
    </source>
</evidence>